<accession>A0A9P8QJQ5</accession>
<evidence type="ECO:0000256" key="1">
    <source>
        <dbReference type="ARBA" id="ARBA00022741"/>
    </source>
</evidence>
<dbReference type="PANTHER" id="PTHR10695">
    <property type="entry name" value="DEPHOSPHO-COA KINASE-RELATED"/>
    <property type="match status" value="1"/>
</dbReference>
<organism evidence="3 4">
    <name type="scientific">Trichoderma cornu-damae</name>
    <dbReference type="NCBI Taxonomy" id="654480"/>
    <lineage>
        <taxon>Eukaryota</taxon>
        <taxon>Fungi</taxon>
        <taxon>Dikarya</taxon>
        <taxon>Ascomycota</taxon>
        <taxon>Pezizomycotina</taxon>
        <taxon>Sordariomycetes</taxon>
        <taxon>Hypocreomycetidae</taxon>
        <taxon>Hypocreales</taxon>
        <taxon>Hypocreaceae</taxon>
        <taxon>Trichoderma</taxon>
    </lineage>
</organism>
<dbReference type="EMBL" id="JAIWOZ010000006">
    <property type="protein sequence ID" value="KAH6604290.1"/>
    <property type="molecule type" value="Genomic_DNA"/>
</dbReference>
<dbReference type="FunFam" id="3.40.50.300:FF:001227">
    <property type="entry name" value="Dephospho-CoA kinase CAB5"/>
    <property type="match status" value="1"/>
</dbReference>
<comment type="caution">
    <text evidence="3">The sequence shown here is derived from an EMBL/GenBank/DDBJ whole genome shotgun (WGS) entry which is preliminary data.</text>
</comment>
<keyword evidence="1" id="KW-0547">Nucleotide-binding</keyword>
<name>A0A9P8QJQ5_9HYPO</name>
<protein>
    <recommendedName>
        <fullName evidence="5">Dephospho-CoA kinase</fullName>
    </recommendedName>
</protein>
<dbReference type="GO" id="GO:0015937">
    <property type="term" value="P:coenzyme A biosynthetic process"/>
    <property type="evidence" value="ECO:0007669"/>
    <property type="project" value="InterPro"/>
</dbReference>
<dbReference type="GO" id="GO:0004140">
    <property type="term" value="F:dephospho-CoA kinase activity"/>
    <property type="evidence" value="ECO:0007669"/>
    <property type="project" value="InterPro"/>
</dbReference>
<evidence type="ECO:0000256" key="2">
    <source>
        <dbReference type="ARBA" id="ARBA00022840"/>
    </source>
</evidence>
<proteinExistence type="inferred from homology"/>
<dbReference type="SUPFAM" id="SSF52540">
    <property type="entry name" value="P-loop containing nucleoside triphosphate hydrolases"/>
    <property type="match status" value="1"/>
</dbReference>
<dbReference type="GO" id="GO:0005524">
    <property type="term" value="F:ATP binding"/>
    <property type="evidence" value="ECO:0007669"/>
    <property type="project" value="UniProtKB-KW"/>
</dbReference>
<reference evidence="3" key="1">
    <citation type="submission" date="2021-08" db="EMBL/GenBank/DDBJ databases">
        <title>Chromosome-Level Trichoderma cornu-damae using Hi-C Data.</title>
        <authorList>
            <person name="Kim C.S."/>
        </authorList>
    </citation>
    <scope>NUCLEOTIDE SEQUENCE</scope>
    <source>
        <strain evidence="3">KA19-0412C</strain>
    </source>
</reference>
<dbReference type="Proteomes" id="UP000827724">
    <property type="component" value="Unassembled WGS sequence"/>
</dbReference>
<dbReference type="InterPro" id="IPR027417">
    <property type="entry name" value="P-loop_NTPase"/>
</dbReference>
<evidence type="ECO:0000313" key="3">
    <source>
        <dbReference type="EMBL" id="KAH6604290.1"/>
    </source>
</evidence>
<gene>
    <name evidence="3" type="ORF">Trco_007736</name>
</gene>
<dbReference type="OrthoDB" id="247245at2759"/>
<dbReference type="CDD" id="cd02022">
    <property type="entry name" value="DPCK"/>
    <property type="match status" value="1"/>
</dbReference>
<dbReference type="PROSITE" id="PS51219">
    <property type="entry name" value="DPCK"/>
    <property type="match status" value="1"/>
</dbReference>
<keyword evidence="2" id="KW-0067">ATP-binding</keyword>
<dbReference type="InterPro" id="IPR001977">
    <property type="entry name" value="Depp_CoAkinase"/>
</dbReference>
<evidence type="ECO:0000313" key="4">
    <source>
        <dbReference type="Proteomes" id="UP000827724"/>
    </source>
</evidence>
<sequence>MVLPLQDPSSTMLIIGLTGSIATGKSTVSSLLSSPPHSLPIVDADVLAREVVEPGTRGYRAIVRHFGPMAPDLLLPASDAMPENGPDGKGRPLNRAVLGRLVFGDEPQMQRNRAVLSGIVHPAVRLGMVKMVAACYLKGHWAVVLDVPLLFESRLDKFCGVTMVVAVTEPETQLRRLMDRNPDLSREDAENRVKSQMDVRLKAQRCLYSGEGKGVVLWNDGSRDELKERLDEELRKLKGANPEWWSWLMLGCPPLAVALATWRFWQNVRAERQWRETQEKEAKA</sequence>
<keyword evidence="4" id="KW-1185">Reference proteome</keyword>
<dbReference type="PANTHER" id="PTHR10695:SF46">
    <property type="entry name" value="BIFUNCTIONAL COENZYME A SYNTHASE-RELATED"/>
    <property type="match status" value="1"/>
</dbReference>
<dbReference type="Pfam" id="PF01121">
    <property type="entry name" value="CoaE"/>
    <property type="match status" value="1"/>
</dbReference>
<dbReference type="Gene3D" id="3.40.50.300">
    <property type="entry name" value="P-loop containing nucleotide triphosphate hydrolases"/>
    <property type="match status" value="1"/>
</dbReference>
<evidence type="ECO:0008006" key="5">
    <source>
        <dbReference type="Google" id="ProtNLM"/>
    </source>
</evidence>
<dbReference type="NCBIfam" id="TIGR00152">
    <property type="entry name" value="dephospho-CoA kinase"/>
    <property type="match status" value="1"/>
</dbReference>
<dbReference type="AlphaFoldDB" id="A0A9P8QJQ5"/>
<dbReference type="HAMAP" id="MF_00376">
    <property type="entry name" value="Dephospho_CoA_kinase"/>
    <property type="match status" value="1"/>
</dbReference>